<protein>
    <submittedName>
        <fullName evidence="1">Uncharacterized protein</fullName>
    </submittedName>
</protein>
<organism evidence="1">
    <name type="scientific">marine sediment metagenome</name>
    <dbReference type="NCBI Taxonomy" id="412755"/>
    <lineage>
        <taxon>unclassified sequences</taxon>
        <taxon>metagenomes</taxon>
        <taxon>ecological metagenomes</taxon>
    </lineage>
</organism>
<gene>
    <name evidence="1" type="ORF">S12H4_50426</name>
</gene>
<feature type="non-terminal residue" evidence="1">
    <location>
        <position position="244"/>
    </location>
</feature>
<dbReference type="AlphaFoldDB" id="X1UQF1"/>
<accession>X1UQF1</accession>
<sequence>ELIENVFSFNKYEQTKKRIAYDLTVLGIACSKTGFNLANGITVDYVDPVDIIYSYTEDPNFEDIYYVGEVKSISLQELKKEFPDLTDSELEKIQKYPGDINYTRTPRGQDNDNNNVQVLYFEYKTYSDQVWKIKQTEQGLEKSLQKPDTYNPPENDNFNTVSRSIEVLYSGAKILGHEQMLKWELAENMTRPYSDQTKVAMNYSISAPRMYQGRIESIVSKTISFADMIQITHLKIQQVLQKLV</sequence>
<proteinExistence type="predicted"/>
<dbReference type="EMBL" id="BARW01031753">
    <property type="protein sequence ID" value="GAJ05837.1"/>
    <property type="molecule type" value="Genomic_DNA"/>
</dbReference>
<name>X1UQF1_9ZZZZ</name>
<comment type="caution">
    <text evidence="1">The sequence shown here is derived from an EMBL/GenBank/DDBJ whole genome shotgun (WGS) entry which is preliminary data.</text>
</comment>
<evidence type="ECO:0000313" key="1">
    <source>
        <dbReference type="EMBL" id="GAJ05837.1"/>
    </source>
</evidence>
<feature type="non-terminal residue" evidence="1">
    <location>
        <position position="1"/>
    </location>
</feature>
<reference evidence="1" key="1">
    <citation type="journal article" date="2014" name="Front. Microbiol.">
        <title>High frequency of phylogenetically diverse reductive dehalogenase-homologous genes in deep subseafloor sedimentary metagenomes.</title>
        <authorList>
            <person name="Kawai M."/>
            <person name="Futagami T."/>
            <person name="Toyoda A."/>
            <person name="Takaki Y."/>
            <person name="Nishi S."/>
            <person name="Hori S."/>
            <person name="Arai W."/>
            <person name="Tsubouchi T."/>
            <person name="Morono Y."/>
            <person name="Uchiyama I."/>
            <person name="Ito T."/>
            <person name="Fujiyama A."/>
            <person name="Inagaki F."/>
            <person name="Takami H."/>
        </authorList>
    </citation>
    <scope>NUCLEOTIDE SEQUENCE</scope>
    <source>
        <strain evidence="1">Expedition CK06-06</strain>
    </source>
</reference>